<keyword evidence="2" id="KW-0677">Repeat</keyword>
<dbReference type="InterPro" id="IPR003591">
    <property type="entry name" value="Leu-rich_rpt_typical-subtyp"/>
</dbReference>
<keyword evidence="6" id="KW-1185">Reference proteome</keyword>
<dbReference type="FunFam" id="3.80.10.10:FF:000041">
    <property type="entry name" value="LRR receptor-like serine/threonine-protein kinase ERECTA"/>
    <property type="match status" value="1"/>
</dbReference>
<protein>
    <recommendedName>
        <fullName evidence="4">Disease resistance R13L4/SHOC-2-like LRR domain-containing protein</fullName>
    </recommendedName>
</protein>
<evidence type="ECO:0000313" key="6">
    <source>
        <dbReference type="Proteomes" id="UP000585050"/>
    </source>
</evidence>
<organism evidence="5 6">
    <name type="scientific">Flammeovirga agarivorans</name>
    <dbReference type="NCBI Taxonomy" id="2726742"/>
    <lineage>
        <taxon>Bacteria</taxon>
        <taxon>Pseudomonadati</taxon>
        <taxon>Bacteroidota</taxon>
        <taxon>Cytophagia</taxon>
        <taxon>Cytophagales</taxon>
        <taxon>Flammeovirgaceae</taxon>
        <taxon>Flammeovirga</taxon>
    </lineage>
</organism>
<dbReference type="RefSeq" id="WP_168882593.1">
    <property type="nucleotide sequence ID" value="NZ_JABAIL010000003.1"/>
</dbReference>
<dbReference type="AlphaFoldDB" id="A0A7X8SKH6"/>
<dbReference type="PROSITE" id="PS51257">
    <property type="entry name" value="PROKAR_LIPOPROTEIN"/>
    <property type="match status" value="1"/>
</dbReference>
<dbReference type="GO" id="GO:0005737">
    <property type="term" value="C:cytoplasm"/>
    <property type="evidence" value="ECO:0007669"/>
    <property type="project" value="TreeGrafter"/>
</dbReference>
<dbReference type="PANTHER" id="PTHR48051:SF1">
    <property type="entry name" value="RAS SUPPRESSOR PROTEIN 1"/>
    <property type="match status" value="1"/>
</dbReference>
<dbReference type="PROSITE" id="PS51450">
    <property type="entry name" value="LRR"/>
    <property type="match status" value="1"/>
</dbReference>
<dbReference type="PANTHER" id="PTHR48051">
    <property type="match status" value="1"/>
</dbReference>
<sequence>MKLFNSSWLSLSVLAFVFFYSCDSTKDEQTTEWENGNLVLSEMHLNIETSVHSEILALEPSDVLITATLSGRQAGHEITNETHELGVGSYTVNITNNPESIGTPAFKYETTIDIKANEDTNLSFEEKLTDINVLVIELEEEYKNAFKNLSLEITALDGTLLASTDQVGENKAIYPISGAFFITAVSEDAKNSKFLTSYAEFSSISTSSSIVKTSDIIDLQEGFSDKATLLAIKDVFYQIDETNLDRYNWDASLELKDFTNVEVNGDNRIRELYIRGLDRDFQLHGTLMFPRDLANLTDVVNLKFNYNYFSLFPNEINQLTKLKIFNVYDTSFDDLPSTLAELSITELNMGQTIISGPLPAVVTKMKTLEKLSISDNGNMDPTPDLSVLPNLEVLYMSYCWDAFRTLPNWLFKCTNLKALSFSGNYIKSIPNDINKLVNLEVLYMGSNEITYLPESLADLTKLKTLYVGNNKINTEFPSFLLEYEDMENLYINNNEFTGEIPEGLSNLTNLKILKLEGNSFTGEIPQAILDMDLEELTFDEANERTM</sequence>
<dbReference type="InterPro" id="IPR050216">
    <property type="entry name" value="LRR_domain-containing"/>
</dbReference>
<dbReference type="Gene3D" id="3.80.10.10">
    <property type="entry name" value="Ribonuclease Inhibitor"/>
    <property type="match status" value="3"/>
</dbReference>
<evidence type="ECO:0000256" key="3">
    <source>
        <dbReference type="SAM" id="SignalP"/>
    </source>
</evidence>
<keyword evidence="3" id="KW-0732">Signal</keyword>
<gene>
    <name evidence="5" type="ORF">HGP29_11715</name>
</gene>
<dbReference type="SMART" id="SM00365">
    <property type="entry name" value="LRR_SD22"/>
    <property type="match status" value="3"/>
</dbReference>
<keyword evidence="1" id="KW-0433">Leucine-rich repeat</keyword>
<dbReference type="Pfam" id="PF23598">
    <property type="entry name" value="LRR_14"/>
    <property type="match status" value="1"/>
</dbReference>
<dbReference type="InterPro" id="IPR055414">
    <property type="entry name" value="LRR_R13L4/SHOC2-like"/>
</dbReference>
<reference evidence="5 6" key="1">
    <citation type="submission" date="2020-04" db="EMBL/GenBank/DDBJ databases">
        <title>Flammeovirga sp. SR4, a novel species isolated from seawater.</title>
        <authorList>
            <person name="Wang X."/>
        </authorList>
    </citation>
    <scope>NUCLEOTIDE SEQUENCE [LARGE SCALE GENOMIC DNA]</scope>
    <source>
        <strain evidence="5 6">SR4</strain>
    </source>
</reference>
<dbReference type="InterPro" id="IPR032675">
    <property type="entry name" value="LRR_dom_sf"/>
</dbReference>
<dbReference type="SUPFAM" id="SSF52047">
    <property type="entry name" value="RNI-like"/>
    <property type="match status" value="1"/>
</dbReference>
<proteinExistence type="predicted"/>
<dbReference type="SMART" id="SM00369">
    <property type="entry name" value="LRR_TYP"/>
    <property type="match status" value="5"/>
</dbReference>
<evidence type="ECO:0000256" key="2">
    <source>
        <dbReference type="ARBA" id="ARBA00022737"/>
    </source>
</evidence>
<accession>A0A7X8SKH6</accession>
<feature type="chain" id="PRO_5030914102" description="Disease resistance R13L4/SHOC-2-like LRR domain-containing protein" evidence="3">
    <location>
        <begin position="27"/>
        <end position="546"/>
    </location>
</feature>
<name>A0A7X8SKH6_9BACT</name>
<feature type="domain" description="Disease resistance R13L4/SHOC-2-like LRR" evidence="4">
    <location>
        <begin position="380"/>
        <end position="523"/>
    </location>
</feature>
<evidence type="ECO:0000256" key="1">
    <source>
        <dbReference type="ARBA" id="ARBA00022614"/>
    </source>
</evidence>
<dbReference type="InterPro" id="IPR001611">
    <property type="entry name" value="Leu-rich_rpt"/>
</dbReference>
<feature type="signal peptide" evidence="3">
    <location>
        <begin position="1"/>
        <end position="26"/>
    </location>
</feature>
<evidence type="ECO:0000259" key="4">
    <source>
        <dbReference type="Pfam" id="PF23598"/>
    </source>
</evidence>
<comment type="caution">
    <text evidence="5">The sequence shown here is derived from an EMBL/GenBank/DDBJ whole genome shotgun (WGS) entry which is preliminary data.</text>
</comment>
<evidence type="ECO:0000313" key="5">
    <source>
        <dbReference type="EMBL" id="NLR91881.1"/>
    </source>
</evidence>
<dbReference type="Proteomes" id="UP000585050">
    <property type="component" value="Unassembled WGS sequence"/>
</dbReference>
<dbReference type="EMBL" id="JABAIL010000003">
    <property type="protein sequence ID" value="NLR91881.1"/>
    <property type="molecule type" value="Genomic_DNA"/>
</dbReference>